<sequence>MAPTPPTQAFPVGQERSAELLRNLQSQARYLFREDEFARHTGREPGGPASQMALQRLSRAGRIVLAQKNAARWLIVPPEQAHYGAPPVDWWLDDLMRDQEPAYYLALLSAARFWGSSHYAYQATQVMVSRPRRPLAVGKLRVEFVVKKALGDTPVVHERTKMARMRISTREATVLDLIRHQNTVGGLEAVARIAHDLLPKMTSVGVRDAVRALNQVPAVQRFGFVLDQLGGGRLADTVASWLHQQRRSVQPLVTPRDDQATMHLVDGKWAIEYTSNQHELLKEMRG</sequence>
<name>C5CKX3_VARPS</name>
<evidence type="ECO:0000313" key="2">
    <source>
        <dbReference type="EMBL" id="ACS21124.1"/>
    </source>
</evidence>
<dbReference type="KEGG" id="vap:Vapar_4514"/>
<proteinExistence type="predicted"/>
<accession>C5CKX3</accession>
<feature type="domain" description="AbiEi antitoxin C-terminal" evidence="1">
    <location>
        <begin position="102"/>
        <end position="227"/>
    </location>
</feature>
<dbReference type="HOGENOM" id="CLU_084420_0_0_4"/>
<dbReference type="EMBL" id="CP001635">
    <property type="protein sequence ID" value="ACS21124.1"/>
    <property type="molecule type" value="Genomic_DNA"/>
</dbReference>
<organism evidence="2">
    <name type="scientific">Variovorax paradoxus (strain S110)</name>
    <dbReference type="NCBI Taxonomy" id="543728"/>
    <lineage>
        <taxon>Bacteria</taxon>
        <taxon>Pseudomonadati</taxon>
        <taxon>Pseudomonadota</taxon>
        <taxon>Betaproteobacteria</taxon>
        <taxon>Burkholderiales</taxon>
        <taxon>Comamonadaceae</taxon>
        <taxon>Variovorax</taxon>
    </lineage>
</organism>
<evidence type="ECO:0000259" key="1">
    <source>
        <dbReference type="Pfam" id="PF09407"/>
    </source>
</evidence>
<dbReference type="Pfam" id="PF09407">
    <property type="entry name" value="AbiEi_1"/>
    <property type="match status" value="1"/>
</dbReference>
<gene>
    <name evidence="2" type="ordered locus">Vapar_4514</name>
</gene>
<dbReference type="eggNOG" id="COG5340">
    <property type="taxonomic scope" value="Bacteria"/>
</dbReference>
<reference evidence="2" key="1">
    <citation type="submission" date="2009-06" db="EMBL/GenBank/DDBJ databases">
        <title>Complete sequence of chromosome 1 of Variovorax paradoxus S110.</title>
        <authorList>
            <consortium name="US DOE Joint Genome Institute"/>
            <person name="Lucas S."/>
            <person name="Copeland A."/>
            <person name="Lapidus A."/>
            <person name="Glavina del Rio T."/>
            <person name="Tice H."/>
            <person name="Bruce D."/>
            <person name="Goodwin L."/>
            <person name="Pitluck S."/>
            <person name="Chertkov O."/>
            <person name="Brettin T."/>
            <person name="Detter J.C."/>
            <person name="Han C."/>
            <person name="Larimer F."/>
            <person name="Land M."/>
            <person name="Hauser L."/>
            <person name="Kyrpides N."/>
            <person name="Ovchinnikova G."/>
            <person name="Orwin P."/>
            <person name="Leadbetter J.R."/>
            <person name="Spain J.C."/>
            <person name="Han J.I."/>
        </authorList>
    </citation>
    <scope>NUCLEOTIDE SEQUENCE</scope>
    <source>
        <strain evidence="2">S110</strain>
    </source>
</reference>
<dbReference type="AlphaFoldDB" id="C5CKX3"/>
<dbReference type="InterPro" id="IPR018547">
    <property type="entry name" value="AbiEi_C"/>
</dbReference>
<protein>
    <recommendedName>
        <fullName evidence="1">AbiEi antitoxin C-terminal domain-containing protein</fullName>
    </recommendedName>
</protein>